<organism evidence="3 4">
    <name type="scientific">Kribbella sandramycini</name>
    <dbReference type="NCBI Taxonomy" id="60450"/>
    <lineage>
        <taxon>Bacteria</taxon>
        <taxon>Bacillati</taxon>
        <taxon>Actinomycetota</taxon>
        <taxon>Actinomycetes</taxon>
        <taxon>Propionibacteriales</taxon>
        <taxon>Kribbellaceae</taxon>
        <taxon>Kribbella</taxon>
    </lineage>
</organism>
<dbReference type="RefSeq" id="WP_171675701.1">
    <property type="nucleotide sequence ID" value="NZ_BAAAGT010000010.1"/>
</dbReference>
<evidence type="ECO:0000313" key="2">
    <source>
        <dbReference type="EMBL" id="MBB6566258.1"/>
    </source>
</evidence>
<feature type="region of interest" description="Disordered" evidence="1">
    <location>
        <begin position="135"/>
        <end position="154"/>
    </location>
</feature>
<protein>
    <recommendedName>
        <fullName evidence="6">Immunity protein Imm1</fullName>
    </recommendedName>
</protein>
<evidence type="ECO:0000313" key="5">
    <source>
        <dbReference type="Proteomes" id="UP000553957"/>
    </source>
</evidence>
<dbReference type="EMBL" id="JACHKF010000001">
    <property type="protein sequence ID" value="MBB6566258.1"/>
    <property type="molecule type" value="Genomic_DNA"/>
</dbReference>
<accession>A0A7Y4L434</accession>
<dbReference type="Proteomes" id="UP000534306">
    <property type="component" value="Unassembled WGS sequence"/>
</dbReference>
<sequence>MNFTARAYYLHEHDENPVEIRTSDDVRGLLDAMLTQPKDSSIVTLYVAERPKLDIGGADHELRIGVLADRKVGSVSFISGKDRHYAKGVADPDPIRYQYAGHLDLFPADSLVELDVLLTVAADFLASGAERLPQGAQWSPWPTEPLDEDEGGWF</sequence>
<reference evidence="2 5" key="2">
    <citation type="submission" date="2020-08" db="EMBL/GenBank/DDBJ databases">
        <title>Sequencing the genomes of 1000 actinobacteria strains.</title>
        <authorList>
            <person name="Klenk H.-P."/>
        </authorList>
    </citation>
    <scope>NUCLEOTIDE SEQUENCE [LARGE SCALE GENOMIC DNA]</scope>
    <source>
        <strain evidence="2 5">DSM 15626</strain>
    </source>
</reference>
<dbReference type="EMBL" id="JABJRC010000005">
    <property type="protein sequence ID" value="NOL43077.1"/>
    <property type="molecule type" value="Genomic_DNA"/>
</dbReference>
<evidence type="ECO:0008006" key="6">
    <source>
        <dbReference type="Google" id="ProtNLM"/>
    </source>
</evidence>
<evidence type="ECO:0000313" key="3">
    <source>
        <dbReference type="EMBL" id="NOL43077.1"/>
    </source>
</evidence>
<dbReference type="Proteomes" id="UP000553957">
    <property type="component" value="Unassembled WGS sequence"/>
</dbReference>
<reference evidence="3 4" key="1">
    <citation type="submission" date="2020-05" db="EMBL/GenBank/DDBJ databases">
        <title>Genome sequence of Kribbella sandramycini ATCC 39419.</title>
        <authorList>
            <person name="Maclea K.S."/>
            <person name="Fair J.L."/>
        </authorList>
    </citation>
    <scope>NUCLEOTIDE SEQUENCE [LARGE SCALE GENOMIC DNA]</scope>
    <source>
        <strain evidence="3 4">ATCC 39419</strain>
    </source>
</reference>
<proteinExistence type="predicted"/>
<name>A0A7Y4L434_9ACTN</name>
<keyword evidence="4" id="KW-1185">Reference proteome</keyword>
<feature type="compositionally biased region" description="Acidic residues" evidence="1">
    <location>
        <begin position="145"/>
        <end position="154"/>
    </location>
</feature>
<gene>
    <name evidence="2" type="ORF">HNR71_001895</name>
    <name evidence="3" type="ORF">HPO96_22785</name>
</gene>
<dbReference type="AlphaFoldDB" id="A0A7Y4L434"/>
<dbReference type="Pfam" id="PF14430">
    <property type="entry name" value="Imm1"/>
    <property type="match status" value="1"/>
</dbReference>
<evidence type="ECO:0000256" key="1">
    <source>
        <dbReference type="SAM" id="MobiDB-lite"/>
    </source>
</evidence>
<comment type="caution">
    <text evidence="3">The sequence shown here is derived from an EMBL/GenBank/DDBJ whole genome shotgun (WGS) entry which is preliminary data.</text>
</comment>
<evidence type="ECO:0000313" key="4">
    <source>
        <dbReference type="Proteomes" id="UP000534306"/>
    </source>
</evidence>
<dbReference type="InterPro" id="IPR025680">
    <property type="entry name" value="DddI"/>
</dbReference>